<protein>
    <recommendedName>
        <fullName evidence="1 7">Imidazolonepropionase</fullName>
        <ecNumber evidence="1 7">3.5.2.7</ecNumber>
    </recommendedName>
    <alternativeName>
        <fullName evidence="7">Imidazolone-5-propionate hydrolase</fullName>
    </alternativeName>
</protein>
<keyword evidence="4 7" id="KW-0369">Histidine metabolism</keyword>
<evidence type="ECO:0000256" key="1">
    <source>
        <dbReference type="ARBA" id="ARBA00012864"/>
    </source>
</evidence>
<comment type="subcellular location">
    <subcellularLocation>
        <location evidence="7">Cytoplasm</location>
    </subcellularLocation>
</comment>
<feature type="binding site" evidence="7">
    <location>
        <position position="331"/>
    </location>
    <ligand>
        <name>4-imidazolone-5-propanoate</name>
        <dbReference type="ChEBI" id="CHEBI:77893"/>
    </ligand>
</feature>
<evidence type="ECO:0000256" key="7">
    <source>
        <dbReference type="HAMAP-Rule" id="MF_00372"/>
    </source>
</evidence>
<proteinExistence type="inferred from homology"/>
<gene>
    <name evidence="7 9" type="primary">hutI</name>
    <name evidence="9" type="ORF">ACFO4R_09705</name>
</gene>
<dbReference type="PANTHER" id="PTHR42752">
    <property type="entry name" value="IMIDAZOLONEPROPIONASE"/>
    <property type="match status" value="1"/>
</dbReference>
<dbReference type="InterPro" id="IPR032466">
    <property type="entry name" value="Metal_Hydrolase"/>
</dbReference>
<dbReference type="HAMAP" id="MF_00372">
    <property type="entry name" value="HutI"/>
    <property type="match status" value="1"/>
</dbReference>
<comment type="pathway">
    <text evidence="7">Amino-acid degradation; L-histidine degradation into L-glutamate; N-formimidoyl-L-glutamate from L-histidine: step 3/3.</text>
</comment>
<comment type="caution">
    <text evidence="9">The sequence shown here is derived from an EMBL/GenBank/DDBJ whole genome shotgun (WGS) entry which is preliminary data.</text>
</comment>
<comment type="catalytic activity">
    <reaction evidence="7">
        <text>4-imidazolone-5-propanoate + H2O = N-formimidoyl-L-glutamate</text>
        <dbReference type="Rhea" id="RHEA:23660"/>
        <dbReference type="ChEBI" id="CHEBI:15377"/>
        <dbReference type="ChEBI" id="CHEBI:58928"/>
        <dbReference type="ChEBI" id="CHEBI:77893"/>
        <dbReference type="EC" id="3.5.2.7"/>
    </reaction>
</comment>
<evidence type="ECO:0000313" key="9">
    <source>
        <dbReference type="EMBL" id="MFC4805356.1"/>
    </source>
</evidence>
<comment type="cofactor">
    <cofactor evidence="7">
        <name>Zn(2+)</name>
        <dbReference type="ChEBI" id="CHEBI:29105"/>
    </cofactor>
    <cofactor evidence="7">
        <name>Fe(3+)</name>
        <dbReference type="ChEBI" id="CHEBI:29034"/>
    </cofactor>
    <text evidence="7">Binds 1 zinc or iron ion per subunit.</text>
</comment>
<dbReference type="PANTHER" id="PTHR42752:SF1">
    <property type="entry name" value="IMIDAZOLONEPROPIONASE-RELATED"/>
    <property type="match status" value="1"/>
</dbReference>
<keyword evidence="2 7" id="KW-0479">Metal-binding</keyword>
<keyword evidence="10" id="KW-1185">Reference proteome</keyword>
<feature type="binding site" evidence="7">
    <location>
        <position position="186"/>
    </location>
    <ligand>
        <name>4-imidazolone-5-propanoate</name>
        <dbReference type="ChEBI" id="CHEBI:77893"/>
    </ligand>
</feature>
<dbReference type="CDD" id="cd01296">
    <property type="entry name" value="Imidazolone-5PH"/>
    <property type="match status" value="1"/>
</dbReference>
<feature type="binding site" evidence="7">
    <location>
        <position position="90"/>
    </location>
    <ligand>
        <name>4-imidazolone-5-propanoate</name>
        <dbReference type="ChEBI" id="CHEBI:77893"/>
    </ligand>
</feature>
<dbReference type="Pfam" id="PF01979">
    <property type="entry name" value="Amidohydro_1"/>
    <property type="match status" value="1"/>
</dbReference>
<evidence type="ECO:0000256" key="5">
    <source>
        <dbReference type="ARBA" id="ARBA00022833"/>
    </source>
</evidence>
<feature type="binding site" evidence="7">
    <location>
        <position position="326"/>
    </location>
    <ligand>
        <name>Fe(3+)</name>
        <dbReference type="ChEBI" id="CHEBI:29034"/>
    </ligand>
</feature>
<feature type="binding site" evidence="7">
    <location>
        <position position="153"/>
    </location>
    <ligand>
        <name>4-imidazolone-5-propanoate</name>
        <dbReference type="ChEBI" id="CHEBI:77893"/>
    </ligand>
</feature>
<accession>A0ABV9QRU4</accession>
<dbReference type="Gene3D" id="2.30.40.10">
    <property type="entry name" value="Urease, subunit C, domain 1"/>
    <property type="match status" value="1"/>
</dbReference>
<evidence type="ECO:0000313" key="10">
    <source>
        <dbReference type="Proteomes" id="UP001595916"/>
    </source>
</evidence>
<dbReference type="RefSeq" id="WP_379788914.1">
    <property type="nucleotide sequence ID" value="NZ_JBHSHL010000045.1"/>
</dbReference>
<evidence type="ECO:0000259" key="8">
    <source>
        <dbReference type="Pfam" id="PF01979"/>
    </source>
</evidence>
<dbReference type="InterPro" id="IPR011059">
    <property type="entry name" value="Metal-dep_hydrolase_composite"/>
</dbReference>
<sequence>MAADKVLVHLNQIFCPNDTGSPLRGKQMDEAVILNDGYIAIKDGNILAVGEGEVPGELISSSTEVIDLAGCVATPGLIDSHTHLVHGGSRENEFSMKLNGVPYIEILKAGGGILSSVTSTRNASFDELVEKSKKHMDTMLIHGVTTVEGKSGYGLEWETEKKQMLVAKKLNEVHPMDVVSTFMGAHAVPSQYKENPETFIDILINEMIPKVAEENLADFCDIFCEEGVFSVEESRRILTAAREHGLKLKMHADEIESIGGAELAGELATHSAEHLMAASDEGIRAMAEAGVIANLLPGTTFSLMKTSYAPARKMMDNNLALALSSDFNPGSCPTENLQLIMQLGCLAMRMTPVEVFNAVTINAAHCLDVADRVGSLKEGKQADITVFEAPNLDYLLYHFGVNQVKQVYKKGELVMEDRRVLY</sequence>
<evidence type="ECO:0000256" key="6">
    <source>
        <dbReference type="ARBA" id="ARBA00023004"/>
    </source>
</evidence>
<evidence type="ECO:0000256" key="4">
    <source>
        <dbReference type="ARBA" id="ARBA00022808"/>
    </source>
</evidence>
<dbReference type="EC" id="3.5.2.7" evidence="1 7"/>
<feature type="binding site" evidence="7">
    <location>
        <position position="83"/>
    </location>
    <ligand>
        <name>Zn(2+)</name>
        <dbReference type="ChEBI" id="CHEBI:29105"/>
    </ligand>
</feature>
<keyword evidence="6 7" id="KW-0408">Iron</keyword>
<feature type="binding site" evidence="7">
    <location>
        <position position="326"/>
    </location>
    <ligand>
        <name>Zn(2+)</name>
        <dbReference type="ChEBI" id="CHEBI:29105"/>
    </ligand>
</feature>
<dbReference type="GO" id="GO:0050480">
    <property type="term" value="F:imidazolonepropionase activity"/>
    <property type="evidence" value="ECO:0007669"/>
    <property type="project" value="UniProtKB-EC"/>
</dbReference>
<keyword evidence="3 7" id="KW-0378">Hydrolase</keyword>
<feature type="domain" description="Amidohydrolase-related" evidence="8">
    <location>
        <begin position="73"/>
        <end position="414"/>
    </location>
</feature>
<feature type="binding site" evidence="7">
    <location>
        <position position="251"/>
    </location>
    <ligand>
        <name>Zn(2+)</name>
        <dbReference type="ChEBI" id="CHEBI:29105"/>
    </ligand>
</feature>
<dbReference type="InterPro" id="IPR005920">
    <property type="entry name" value="HutI"/>
</dbReference>
<dbReference type="Proteomes" id="UP001595916">
    <property type="component" value="Unassembled WGS sequence"/>
</dbReference>
<feature type="binding site" evidence="7">
    <location>
        <position position="81"/>
    </location>
    <ligand>
        <name>Zn(2+)</name>
        <dbReference type="ChEBI" id="CHEBI:29105"/>
    </ligand>
</feature>
<keyword evidence="5 7" id="KW-0862">Zinc</keyword>
<dbReference type="SUPFAM" id="SSF51556">
    <property type="entry name" value="Metallo-dependent hydrolases"/>
    <property type="match status" value="1"/>
</dbReference>
<name>A0ABV9QRU4_9FIRM</name>
<evidence type="ECO:0000256" key="3">
    <source>
        <dbReference type="ARBA" id="ARBA00022801"/>
    </source>
</evidence>
<comment type="function">
    <text evidence="7">Catalyzes the hydrolytic cleavage of the carbon-nitrogen bond in imidazolone-5-propanoate to yield N-formimidoyl-L-glutamate. It is the third step in the universal histidine degradation pathway.</text>
</comment>
<feature type="binding site" evidence="7">
    <location>
        <position position="254"/>
    </location>
    <ligand>
        <name>4-imidazolone-5-propanoate</name>
        <dbReference type="ChEBI" id="CHEBI:77893"/>
    </ligand>
</feature>
<feature type="binding site" evidence="7">
    <location>
        <position position="251"/>
    </location>
    <ligand>
        <name>Fe(3+)</name>
        <dbReference type="ChEBI" id="CHEBI:29034"/>
    </ligand>
</feature>
<feature type="binding site" evidence="7">
    <location>
        <position position="83"/>
    </location>
    <ligand>
        <name>Fe(3+)</name>
        <dbReference type="ChEBI" id="CHEBI:29034"/>
    </ligand>
</feature>
<feature type="binding site" evidence="7">
    <location>
        <position position="330"/>
    </location>
    <ligand>
        <name>N-formimidoyl-L-glutamate</name>
        <dbReference type="ChEBI" id="CHEBI:58928"/>
    </ligand>
</feature>
<feature type="binding site" evidence="7">
    <location>
        <position position="81"/>
    </location>
    <ligand>
        <name>Fe(3+)</name>
        <dbReference type="ChEBI" id="CHEBI:29034"/>
    </ligand>
</feature>
<dbReference type="SUPFAM" id="SSF51338">
    <property type="entry name" value="Composite domain of metallo-dependent hydrolases"/>
    <property type="match status" value="1"/>
</dbReference>
<dbReference type="Gene3D" id="3.20.20.140">
    <property type="entry name" value="Metal-dependent hydrolases"/>
    <property type="match status" value="1"/>
</dbReference>
<organism evidence="9 10">
    <name type="scientific">Filifactor villosus</name>
    <dbReference type="NCBI Taxonomy" id="29374"/>
    <lineage>
        <taxon>Bacteria</taxon>
        <taxon>Bacillati</taxon>
        <taxon>Bacillota</taxon>
        <taxon>Clostridia</taxon>
        <taxon>Peptostreptococcales</taxon>
        <taxon>Filifactoraceae</taxon>
        <taxon>Filifactor</taxon>
    </lineage>
</organism>
<evidence type="ECO:0000256" key="2">
    <source>
        <dbReference type="ARBA" id="ARBA00022723"/>
    </source>
</evidence>
<dbReference type="InterPro" id="IPR006680">
    <property type="entry name" value="Amidohydro-rel"/>
</dbReference>
<dbReference type="EMBL" id="JBHSHL010000045">
    <property type="protein sequence ID" value="MFC4805356.1"/>
    <property type="molecule type" value="Genomic_DNA"/>
</dbReference>
<dbReference type="NCBIfam" id="TIGR01224">
    <property type="entry name" value="hutI"/>
    <property type="match status" value="1"/>
</dbReference>
<feature type="binding site" evidence="7">
    <location>
        <position position="153"/>
    </location>
    <ligand>
        <name>N-formimidoyl-L-glutamate</name>
        <dbReference type="ChEBI" id="CHEBI:58928"/>
    </ligand>
</feature>
<keyword evidence="7" id="KW-0963">Cytoplasm</keyword>
<feature type="binding site" evidence="7">
    <location>
        <position position="328"/>
    </location>
    <ligand>
        <name>N-formimidoyl-L-glutamate</name>
        <dbReference type="ChEBI" id="CHEBI:58928"/>
    </ligand>
</feature>
<comment type="similarity">
    <text evidence="7">Belongs to the metallo-dependent hydrolases superfamily. HutI family.</text>
</comment>
<reference evidence="10" key="1">
    <citation type="journal article" date="2019" name="Int. J. Syst. Evol. Microbiol.">
        <title>The Global Catalogue of Microorganisms (GCM) 10K type strain sequencing project: providing services to taxonomists for standard genome sequencing and annotation.</title>
        <authorList>
            <consortium name="The Broad Institute Genomics Platform"/>
            <consortium name="The Broad Institute Genome Sequencing Center for Infectious Disease"/>
            <person name="Wu L."/>
            <person name="Ma J."/>
        </authorList>
    </citation>
    <scope>NUCLEOTIDE SEQUENCE [LARGE SCALE GENOMIC DNA]</scope>
    <source>
        <strain evidence="10">CCUG 46385</strain>
    </source>
</reference>